<evidence type="ECO:0000313" key="5">
    <source>
        <dbReference type="EMBL" id="BBB93497.1"/>
    </source>
</evidence>
<dbReference type="Pfam" id="PF01638">
    <property type="entry name" value="HxlR"/>
    <property type="match status" value="1"/>
</dbReference>
<organism evidence="5 6">
    <name type="scientific">Methylomusa anaerophila</name>
    <dbReference type="NCBI Taxonomy" id="1930071"/>
    <lineage>
        <taxon>Bacteria</taxon>
        <taxon>Bacillati</taxon>
        <taxon>Bacillota</taxon>
        <taxon>Negativicutes</taxon>
        <taxon>Selenomonadales</taxon>
        <taxon>Sporomusaceae</taxon>
        <taxon>Methylomusa</taxon>
    </lineage>
</organism>
<feature type="domain" description="HTH hxlR-type" evidence="4">
    <location>
        <begin position="10"/>
        <end position="109"/>
    </location>
</feature>
<dbReference type="GO" id="GO:0003677">
    <property type="term" value="F:DNA binding"/>
    <property type="evidence" value="ECO:0007669"/>
    <property type="project" value="UniProtKB-KW"/>
</dbReference>
<keyword evidence="6" id="KW-1185">Reference proteome</keyword>
<evidence type="ECO:0000256" key="3">
    <source>
        <dbReference type="ARBA" id="ARBA00023163"/>
    </source>
</evidence>
<sequence>MESLCRSKQAPFEYTLEIINGKWKLRIIYELGCEATLRYGALKRSIPHITHKILSTQLKELKNDGLIIRKEYPQIPPRVEYALSEKGLSIFPIIFCQKGLSPAIISYRYCDSSSFFILRSDELLR</sequence>
<dbReference type="InterPro" id="IPR002577">
    <property type="entry name" value="HTH_HxlR"/>
</dbReference>
<dbReference type="PANTHER" id="PTHR33204:SF29">
    <property type="entry name" value="TRANSCRIPTIONAL REGULATOR"/>
    <property type="match status" value="1"/>
</dbReference>
<name>A0A348AQZ9_9FIRM</name>
<dbReference type="SUPFAM" id="SSF46785">
    <property type="entry name" value="Winged helix' DNA-binding domain"/>
    <property type="match status" value="1"/>
</dbReference>
<evidence type="ECO:0000259" key="4">
    <source>
        <dbReference type="PROSITE" id="PS51118"/>
    </source>
</evidence>
<dbReference type="OrthoDB" id="9791143at2"/>
<accession>A0A348AQZ9</accession>
<dbReference type="PANTHER" id="PTHR33204">
    <property type="entry name" value="TRANSCRIPTIONAL REGULATOR, MARR FAMILY"/>
    <property type="match status" value="1"/>
</dbReference>
<keyword evidence="2" id="KW-0238">DNA-binding</keyword>
<dbReference type="EMBL" id="AP018449">
    <property type="protein sequence ID" value="BBB93497.1"/>
    <property type="molecule type" value="Genomic_DNA"/>
</dbReference>
<protein>
    <submittedName>
        <fullName evidence="5">HTH-type transcriptional activator HxlR</fullName>
    </submittedName>
</protein>
<dbReference type="InterPro" id="IPR036388">
    <property type="entry name" value="WH-like_DNA-bd_sf"/>
</dbReference>
<dbReference type="AlphaFoldDB" id="A0A348AQZ9"/>
<reference evidence="5 6" key="1">
    <citation type="journal article" date="2018" name="Int. J. Syst. Evol. Microbiol.">
        <title>Methylomusa anaerophila gen. nov., sp. nov., an anaerobic methanol-utilizing bacterium isolated from a microbial fuel cell.</title>
        <authorList>
            <person name="Amano N."/>
            <person name="Yamamuro A."/>
            <person name="Miyahara M."/>
            <person name="Kouzuma A."/>
            <person name="Abe T."/>
            <person name="Watanabe K."/>
        </authorList>
    </citation>
    <scope>NUCLEOTIDE SEQUENCE [LARGE SCALE GENOMIC DNA]</scope>
    <source>
        <strain evidence="5 6">MMFC1</strain>
    </source>
</reference>
<evidence type="ECO:0000256" key="1">
    <source>
        <dbReference type="ARBA" id="ARBA00023015"/>
    </source>
</evidence>
<dbReference type="KEGG" id="mana:MAMMFC1_04214"/>
<evidence type="ECO:0000256" key="2">
    <source>
        <dbReference type="ARBA" id="ARBA00023125"/>
    </source>
</evidence>
<keyword evidence="1" id="KW-0805">Transcription regulation</keyword>
<dbReference type="PROSITE" id="PS51118">
    <property type="entry name" value="HTH_HXLR"/>
    <property type="match status" value="1"/>
</dbReference>
<evidence type="ECO:0000313" key="6">
    <source>
        <dbReference type="Proteomes" id="UP000276437"/>
    </source>
</evidence>
<keyword evidence="3" id="KW-0804">Transcription</keyword>
<proteinExistence type="predicted"/>
<dbReference type="InterPro" id="IPR036390">
    <property type="entry name" value="WH_DNA-bd_sf"/>
</dbReference>
<gene>
    <name evidence="5" type="primary">hxlR_4</name>
    <name evidence="5" type="ORF">MAMMFC1_04214</name>
</gene>
<dbReference type="RefSeq" id="WP_126310308.1">
    <property type="nucleotide sequence ID" value="NZ_AP018449.1"/>
</dbReference>
<dbReference type="Proteomes" id="UP000276437">
    <property type="component" value="Chromosome"/>
</dbReference>
<dbReference type="Gene3D" id="1.10.10.10">
    <property type="entry name" value="Winged helix-like DNA-binding domain superfamily/Winged helix DNA-binding domain"/>
    <property type="match status" value="1"/>
</dbReference>